<dbReference type="PANTHER" id="PTHR35111:SF1">
    <property type="entry name" value="OS04G0115900 PROTEIN"/>
    <property type="match status" value="1"/>
</dbReference>
<keyword evidence="2" id="KW-1185">Reference proteome</keyword>
<dbReference type="Proteomes" id="UP000017836">
    <property type="component" value="Unassembled WGS sequence"/>
</dbReference>
<dbReference type="AlphaFoldDB" id="W1NDR7"/>
<name>W1NDR7_AMBTC</name>
<protein>
    <submittedName>
        <fullName evidence="1">Uncharacterized protein</fullName>
    </submittedName>
</protein>
<dbReference type="eggNOG" id="ENOG502S7EA">
    <property type="taxonomic scope" value="Eukaryota"/>
</dbReference>
<evidence type="ECO:0000313" key="1">
    <source>
        <dbReference type="EMBL" id="ERM93867.1"/>
    </source>
</evidence>
<evidence type="ECO:0000313" key="2">
    <source>
        <dbReference type="Proteomes" id="UP000017836"/>
    </source>
</evidence>
<reference evidence="2" key="1">
    <citation type="journal article" date="2013" name="Science">
        <title>The Amborella genome and the evolution of flowering plants.</title>
        <authorList>
            <consortium name="Amborella Genome Project"/>
        </authorList>
    </citation>
    <scope>NUCLEOTIDE SEQUENCE [LARGE SCALE GENOMIC DNA]</scope>
</reference>
<proteinExistence type="predicted"/>
<organism evidence="1 2">
    <name type="scientific">Amborella trichopoda</name>
    <dbReference type="NCBI Taxonomy" id="13333"/>
    <lineage>
        <taxon>Eukaryota</taxon>
        <taxon>Viridiplantae</taxon>
        <taxon>Streptophyta</taxon>
        <taxon>Embryophyta</taxon>
        <taxon>Tracheophyta</taxon>
        <taxon>Spermatophyta</taxon>
        <taxon>Magnoliopsida</taxon>
        <taxon>Amborellales</taxon>
        <taxon>Amborellaceae</taxon>
        <taxon>Amborella</taxon>
    </lineage>
</organism>
<dbReference type="Gramene" id="ERM93867">
    <property type="protein sequence ID" value="ERM93867"/>
    <property type="gene ID" value="AMTR_s00267p00017380"/>
</dbReference>
<accession>W1NDR7</accession>
<dbReference type="PANTHER" id="PTHR35111">
    <property type="entry name" value="F10A5.9-RELATED"/>
    <property type="match status" value="1"/>
</dbReference>
<dbReference type="EMBL" id="KI397559">
    <property type="protein sequence ID" value="ERM93867.1"/>
    <property type="molecule type" value="Genomic_DNA"/>
</dbReference>
<gene>
    <name evidence="1" type="ORF">AMTR_s00267p00017380</name>
</gene>
<sequence length="165" mass="18392">MLARGRLENDLLHHIIKPSCQSIALETMEFLEEKFIRRMKGRGRNMKSKICIPRLRSNRLSPVSILERLREAILRLIMISAIAKGAPQSGLSSGTRGGTPNHPLDSHYSEAVADCIEFFKKSACSTETEVSTTEREKFLAIADDDSIDIVFPTTTTEPVPALPVR</sequence>
<dbReference type="HOGENOM" id="CLU_1613055_0_0_1"/>